<name>A0A553PDD5_TIGCA</name>
<evidence type="ECO:0000256" key="5">
    <source>
        <dbReference type="ARBA" id="ARBA00022912"/>
    </source>
</evidence>
<dbReference type="Gene3D" id="3.60.40.10">
    <property type="entry name" value="PPM-type phosphatase domain"/>
    <property type="match status" value="1"/>
</dbReference>
<feature type="region of interest" description="Disordered" evidence="8">
    <location>
        <begin position="135"/>
        <end position="172"/>
    </location>
</feature>
<dbReference type="InterPro" id="IPR001932">
    <property type="entry name" value="PPM-type_phosphatase-like_dom"/>
</dbReference>
<evidence type="ECO:0000259" key="9">
    <source>
        <dbReference type="PROSITE" id="PS51746"/>
    </source>
</evidence>
<dbReference type="Pfam" id="PF00481">
    <property type="entry name" value="PP2C"/>
    <property type="match status" value="1"/>
</dbReference>
<reference evidence="10 11" key="1">
    <citation type="journal article" date="2018" name="Nat. Ecol. Evol.">
        <title>Genomic signatures of mitonuclear coevolution across populations of Tigriopus californicus.</title>
        <authorList>
            <person name="Barreto F.S."/>
            <person name="Watson E.T."/>
            <person name="Lima T.G."/>
            <person name="Willett C.S."/>
            <person name="Edmands S."/>
            <person name="Li W."/>
            <person name="Burton R.S."/>
        </authorList>
    </citation>
    <scope>NUCLEOTIDE SEQUENCE [LARGE SCALE GENOMIC DNA]</scope>
    <source>
        <strain evidence="10 11">San Diego</strain>
    </source>
</reference>
<comment type="catalytic activity">
    <reaction evidence="7">
        <text>O-phospho-L-seryl-[protein] + H2O = L-seryl-[protein] + phosphate</text>
        <dbReference type="Rhea" id="RHEA:20629"/>
        <dbReference type="Rhea" id="RHEA-COMP:9863"/>
        <dbReference type="Rhea" id="RHEA-COMP:11604"/>
        <dbReference type="ChEBI" id="CHEBI:15377"/>
        <dbReference type="ChEBI" id="CHEBI:29999"/>
        <dbReference type="ChEBI" id="CHEBI:43474"/>
        <dbReference type="ChEBI" id="CHEBI:83421"/>
        <dbReference type="EC" id="3.1.3.16"/>
    </reaction>
</comment>
<dbReference type="EMBL" id="VCGU01000005">
    <property type="protein sequence ID" value="TRY75666.1"/>
    <property type="molecule type" value="Genomic_DNA"/>
</dbReference>
<feature type="compositionally biased region" description="Polar residues" evidence="8">
    <location>
        <begin position="137"/>
        <end position="172"/>
    </location>
</feature>
<keyword evidence="6 7" id="KW-0464">Manganese</keyword>
<comment type="cofactor">
    <cofactor evidence="1 7">
        <name>Mn(2+)</name>
        <dbReference type="ChEBI" id="CHEBI:29035"/>
    </cofactor>
</comment>
<dbReference type="STRING" id="6832.A0A553PDD5"/>
<evidence type="ECO:0000256" key="4">
    <source>
        <dbReference type="ARBA" id="ARBA00022842"/>
    </source>
</evidence>
<dbReference type="PANTHER" id="PTHR12320:SF1">
    <property type="entry name" value="PROTEIN PHOSPHATASE PTC7 HOMOLOG"/>
    <property type="match status" value="1"/>
</dbReference>
<dbReference type="GO" id="GO:0004722">
    <property type="term" value="F:protein serine/threonine phosphatase activity"/>
    <property type="evidence" value="ECO:0007669"/>
    <property type="project" value="UniProtKB-EC"/>
</dbReference>
<dbReference type="InterPro" id="IPR036457">
    <property type="entry name" value="PPM-type-like_dom_sf"/>
</dbReference>
<gene>
    <name evidence="10" type="ORF">TCAL_01279</name>
</gene>
<keyword evidence="11" id="KW-1185">Reference proteome</keyword>
<accession>A0A553PDD5</accession>
<feature type="compositionally biased region" description="Polar residues" evidence="8">
    <location>
        <begin position="282"/>
        <end position="291"/>
    </location>
</feature>
<evidence type="ECO:0000256" key="8">
    <source>
        <dbReference type="SAM" id="MobiDB-lite"/>
    </source>
</evidence>
<comment type="caution">
    <text evidence="10">The sequence shown here is derived from an EMBL/GenBank/DDBJ whole genome shotgun (WGS) entry which is preliminary data.</text>
</comment>
<dbReference type="InterPro" id="IPR039123">
    <property type="entry name" value="PPTC7"/>
</dbReference>
<evidence type="ECO:0000256" key="6">
    <source>
        <dbReference type="ARBA" id="ARBA00023211"/>
    </source>
</evidence>
<organism evidence="10 11">
    <name type="scientific">Tigriopus californicus</name>
    <name type="common">Marine copepod</name>
    <dbReference type="NCBI Taxonomy" id="6832"/>
    <lineage>
        <taxon>Eukaryota</taxon>
        <taxon>Metazoa</taxon>
        <taxon>Ecdysozoa</taxon>
        <taxon>Arthropoda</taxon>
        <taxon>Crustacea</taxon>
        <taxon>Multicrustacea</taxon>
        <taxon>Hexanauplia</taxon>
        <taxon>Copepoda</taxon>
        <taxon>Harpacticoida</taxon>
        <taxon>Harpacticidae</taxon>
        <taxon>Tigriopus</taxon>
    </lineage>
</organism>
<evidence type="ECO:0000313" key="11">
    <source>
        <dbReference type="Proteomes" id="UP000318571"/>
    </source>
</evidence>
<feature type="compositionally biased region" description="Basic and acidic residues" evidence="8">
    <location>
        <begin position="304"/>
        <end position="313"/>
    </location>
</feature>
<dbReference type="OMA" id="REMKECK"/>
<dbReference type="GO" id="GO:0005739">
    <property type="term" value="C:mitochondrion"/>
    <property type="evidence" value="ECO:0007669"/>
    <property type="project" value="TreeGrafter"/>
</dbReference>
<dbReference type="GO" id="GO:0046872">
    <property type="term" value="F:metal ion binding"/>
    <property type="evidence" value="ECO:0007669"/>
    <property type="project" value="UniProtKB-UniRule"/>
</dbReference>
<proteinExistence type="inferred from homology"/>
<dbReference type="PANTHER" id="PTHR12320">
    <property type="entry name" value="PROTEIN PHOSPHATASE 2C"/>
    <property type="match status" value="1"/>
</dbReference>
<sequence length="313" mass="33997">MKASIHSELRELIVSVTSSNLKKHAASAMKSSRALRMQTTLGCLSRLVSRSFVSGVVNTKEPCHAQNPHGPPSDQTRLVTAVSGFPKQKTGYNIDHILKGQIGEDAYFVARHVDDWNNNLVDETMPQYLLHPEANRGQASPAKSPSNRANTANTTSSPMVASNAGVQSLRNSSSNSADVIGVADGVGGWRQYGVDPGLFSSHLMKNCERLVKAGYLVSNHPAKLLAQGFREMKECKQQIMGSSTACVMMLSHADLKLYTANIGDSGFLVVRRGEVVHRSQEQQHSFNTPFQLSLPPSEMASDVLSDHPESADR</sequence>
<evidence type="ECO:0000256" key="3">
    <source>
        <dbReference type="ARBA" id="ARBA00006702"/>
    </source>
</evidence>
<evidence type="ECO:0000256" key="2">
    <source>
        <dbReference type="ARBA" id="ARBA00001946"/>
    </source>
</evidence>
<keyword evidence="5 7" id="KW-0904">Protein phosphatase</keyword>
<dbReference type="AlphaFoldDB" id="A0A553PDD5"/>
<feature type="region of interest" description="Disordered" evidence="8">
    <location>
        <begin position="278"/>
        <end position="313"/>
    </location>
</feature>
<dbReference type="Proteomes" id="UP000318571">
    <property type="component" value="Chromosome 2"/>
</dbReference>
<evidence type="ECO:0000313" key="10">
    <source>
        <dbReference type="EMBL" id="TRY75666.1"/>
    </source>
</evidence>
<evidence type="ECO:0000256" key="7">
    <source>
        <dbReference type="RuleBase" id="RU366020"/>
    </source>
</evidence>
<comment type="cofactor">
    <cofactor evidence="2 7">
        <name>Mg(2+)</name>
        <dbReference type="ChEBI" id="CHEBI:18420"/>
    </cofactor>
</comment>
<keyword evidence="4 7" id="KW-0460">Magnesium</keyword>
<dbReference type="SUPFAM" id="SSF81606">
    <property type="entry name" value="PP2C-like"/>
    <property type="match status" value="1"/>
</dbReference>
<keyword evidence="7" id="KW-0378">Hydrolase</keyword>
<comment type="similarity">
    <text evidence="3 7">Belongs to the PP2C family.</text>
</comment>
<dbReference type="EC" id="3.1.3.16" evidence="7"/>
<evidence type="ECO:0000256" key="1">
    <source>
        <dbReference type="ARBA" id="ARBA00001936"/>
    </source>
</evidence>
<comment type="catalytic activity">
    <reaction evidence="7">
        <text>O-phospho-L-threonyl-[protein] + H2O = L-threonyl-[protein] + phosphate</text>
        <dbReference type="Rhea" id="RHEA:47004"/>
        <dbReference type="Rhea" id="RHEA-COMP:11060"/>
        <dbReference type="Rhea" id="RHEA-COMP:11605"/>
        <dbReference type="ChEBI" id="CHEBI:15377"/>
        <dbReference type="ChEBI" id="CHEBI:30013"/>
        <dbReference type="ChEBI" id="CHEBI:43474"/>
        <dbReference type="ChEBI" id="CHEBI:61977"/>
        <dbReference type="EC" id="3.1.3.16"/>
    </reaction>
</comment>
<protein>
    <recommendedName>
        <fullName evidence="7">Protein phosphatase</fullName>
        <ecNumber evidence="7">3.1.3.16</ecNumber>
    </recommendedName>
</protein>
<feature type="domain" description="PPM-type phosphatase" evidence="9">
    <location>
        <begin position="157"/>
        <end position="313"/>
    </location>
</feature>
<keyword evidence="7" id="KW-0479">Metal-binding</keyword>
<dbReference type="PROSITE" id="PS51746">
    <property type="entry name" value="PPM_2"/>
    <property type="match status" value="1"/>
</dbReference>